<dbReference type="Proteomes" id="UP000636479">
    <property type="component" value="Unassembled WGS sequence"/>
</dbReference>
<dbReference type="OrthoDB" id="2564904at2759"/>
<proteinExistence type="predicted"/>
<keyword evidence="2" id="KW-0472">Membrane</keyword>
<dbReference type="GeneID" id="59352168"/>
<evidence type="ECO:0000313" key="4">
    <source>
        <dbReference type="EMBL" id="KAF7290790.1"/>
    </source>
</evidence>
<organism evidence="4 5">
    <name type="scientific">Mycena indigotica</name>
    <dbReference type="NCBI Taxonomy" id="2126181"/>
    <lineage>
        <taxon>Eukaryota</taxon>
        <taxon>Fungi</taxon>
        <taxon>Dikarya</taxon>
        <taxon>Basidiomycota</taxon>
        <taxon>Agaricomycotina</taxon>
        <taxon>Agaricomycetes</taxon>
        <taxon>Agaricomycetidae</taxon>
        <taxon>Agaricales</taxon>
        <taxon>Marasmiineae</taxon>
        <taxon>Mycenaceae</taxon>
        <taxon>Mycena</taxon>
    </lineage>
</organism>
<feature type="signal peptide" evidence="3">
    <location>
        <begin position="1"/>
        <end position="17"/>
    </location>
</feature>
<accession>A0A8H6S219</accession>
<feature type="compositionally biased region" description="Low complexity" evidence="1">
    <location>
        <begin position="334"/>
        <end position="346"/>
    </location>
</feature>
<evidence type="ECO:0000256" key="1">
    <source>
        <dbReference type="SAM" id="MobiDB-lite"/>
    </source>
</evidence>
<keyword evidence="3" id="KW-0732">Signal</keyword>
<dbReference type="RefSeq" id="XP_037214150.1">
    <property type="nucleotide sequence ID" value="XM_037369652.1"/>
</dbReference>
<dbReference type="EMBL" id="JACAZF010000014">
    <property type="protein sequence ID" value="KAF7290790.1"/>
    <property type="molecule type" value="Genomic_DNA"/>
</dbReference>
<feature type="chain" id="PRO_5034739918" description="Mannoprotein" evidence="3">
    <location>
        <begin position="18"/>
        <end position="378"/>
    </location>
</feature>
<name>A0A8H6S219_9AGAR</name>
<dbReference type="AlphaFoldDB" id="A0A8H6S219"/>
<protein>
    <recommendedName>
        <fullName evidence="6">Mannoprotein</fullName>
    </recommendedName>
</protein>
<feature type="transmembrane region" description="Helical" evidence="2">
    <location>
        <begin position="359"/>
        <end position="377"/>
    </location>
</feature>
<gene>
    <name evidence="4" type="ORF">MIND_01319900</name>
</gene>
<keyword evidence="5" id="KW-1185">Reference proteome</keyword>
<evidence type="ECO:0000256" key="2">
    <source>
        <dbReference type="SAM" id="Phobius"/>
    </source>
</evidence>
<keyword evidence="2" id="KW-1133">Transmembrane helix</keyword>
<feature type="region of interest" description="Disordered" evidence="1">
    <location>
        <begin position="295"/>
        <end position="346"/>
    </location>
</feature>
<feature type="compositionally biased region" description="Polar residues" evidence="1">
    <location>
        <begin position="317"/>
        <end position="333"/>
    </location>
</feature>
<reference evidence="4" key="1">
    <citation type="submission" date="2020-05" db="EMBL/GenBank/DDBJ databases">
        <title>Mycena genomes resolve the evolution of fungal bioluminescence.</title>
        <authorList>
            <person name="Tsai I.J."/>
        </authorList>
    </citation>
    <scope>NUCLEOTIDE SEQUENCE</scope>
    <source>
        <strain evidence="4">171206Taipei</strain>
    </source>
</reference>
<comment type="caution">
    <text evidence="4">The sequence shown here is derived from an EMBL/GenBank/DDBJ whole genome shotgun (WGS) entry which is preliminary data.</text>
</comment>
<evidence type="ECO:0000256" key="3">
    <source>
        <dbReference type="SAM" id="SignalP"/>
    </source>
</evidence>
<evidence type="ECO:0000313" key="5">
    <source>
        <dbReference type="Proteomes" id="UP000636479"/>
    </source>
</evidence>
<keyword evidence="2" id="KW-0812">Transmembrane</keyword>
<sequence length="378" mass="38881">MFPALLLIAASLASVNALDFPKGVIATGTMGVTNPPKPTMGTPVNQQSMARLISLNAVDDFCLFAPPEPNSEIGETEDREVAWCTKPRNNARLIPDGVITGVSFLKTPFYVQVMGTGDFTKLNIRKGDAGGELDPHGATGAGNPAGGNVTTNIVDGKTDLNIEEWMMFISDSQFCVRACTNANATYDAAHMCWHQLDVMGCEFVMPGTYKGPGTFETCDADVAYPPGWYPGVDASGKTTFSTFAQYFTGVYTGGDGKATGYTVGDLVTPTTVAFIPKSSNCVTTATIGNAVAVTQQPGASSAPPPPNGSSKPVSGSAPANPTKSGSVAGSQTNSGSRAPPASSGSSAAFPMARLGGSEFFAIVLVSLIAGIAGIGLLH</sequence>
<evidence type="ECO:0008006" key="6">
    <source>
        <dbReference type="Google" id="ProtNLM"/>
    </source>
</evidence>